<comment type="caution">
    <text evidence="2">The sequence shown here is derived from an EMBL/GenBank/DDBJ whole genome shotgun (WGS) entry which is preliminary data.</text>
</comment>
<evidence type="ECO:0000313" key="3">
    <source>
        <dbReference type="Proteomes" id="UP001519293"/>
    </source>
</evidence>
<accession>A0ABS4RK75</accession>
<gene>
    <name evidence="2" type="ORF">J2Z40_003776</name>
</gene>
<dbReference type="EMBL" id="JAGIKZ010000037">
    <property type="protein sequence ID" value="MBP2243188.1"/>
    <property type="molecule type" value="Genomic_DNA"/>
</dbReference>
<name>A0ABS4RK75_9BACI</name>
<dbReference type="Proteomes" id="UP001519293">
    <property type="component" value="Unassembled WGS sequence"/>
</dbReference>
<feature type="transmembrane region" description="Helical" evidence="1">
    <location>
        <begin position="70"/>
        <end position="91"/>
    </location>
</feature>
<keyword evidence="1" id="KW-1133">Transmembrane helix</keyword>
<feature type="transmembrane region" description="Helical" evidence="1">
    <location>
        <begin position="39"/>
        <end position="58"/>
    </location>
</feature>
<keyword evidence="1" id="KW-0812">Transmembrane</keyword>
<sequence>MKYKEYDHKIDDVLLIILTILLAVSALVFYPILRMFPNWNIWIFIYPSIQIGFILLLIAGVRSKIKKIKLFLIFVNTICVILNFVLIYFYMFPRGIA</sequence>
<organism evidence="2 3">
    <name type="scientific">Cytobacillus eiseniae</name>
    <dbReference type="NCBI Taxonomy" id="762947"/>
    <lineage>
        <taxon>Bacteria</taxon>
        <taxon>Bacillati</taxon>
        <taxon>Bacillota</taxon>
        <taxon>Bacilli</taxon>
        <taxon>Bacillales</taxon>
        <taxon>Bacillaceae</taxon>
        <taxon>Cytobacillus</taxon>
    </lineage>
</organism>
<evidence type="ECO:0000313" key="2">
    <source>
        <dbReference type="EMBL" id="MBP2243188.1"/>
    </source>
</evidence>
<evidence type="ECO:0000256" key="1">
    <source>
        <dbReference type="SAM" id="Phobius"/>
    </source>
</evidence>
<proteinExistence type="predicted"/>
<protein>
    <submittedName>
        <fullName evidence="2">Membrane-associated HD superfamily phosphohydrolase</fullName>
    </submittedName>
</protein>
<keyword evidence="3" id="KW-1185">Reference proteome</keyword>
<keyword evidence="1" id="KW-0472">Membrane</keyword>
<feature type="transmembrane region" description="Helical" evidence="1">
    <location>
        <begin position="12"/>
        <end position="33"/>
    </location>
</feature>
<reference evidence="2 3" key="1">
    <citation type="submission" date="2021-03" db="EMBL/GenBank/DDBJ databases">
        <title>Genomic Encyclopedia of Type Strains, Phase IV (KMG-IV): sequencing the most valuable type-strain genomes for metagenomic binning, comparative biology and taxonomic classification.</title>
        <authorList>
            <person name="Goeker M."/>
        </authorList>
    </citation>
    <scope>NUCLEOTIDE SEQUENCE [LARGE SCALE GENOMIC DNA]</scope>
    <source>
        <strain evidence="2 3">DSM 26675</strain>
    </source>
</reference>